<dbReference type="Gene3D" id="1.25.40.10">
    <property type="entry name" value="Tetratricopeptide repeat domain"/>
    <property type="match status" value="1"/>
</dbReference>
<dbReference type="Pfam" id="PF13432">
    <property type="entry name" value="TPR_16"/>
    <property type="match status" value="1"/>
</dbReference>
<evidence type="ECO:0000313" key="2">
    <source>
        <dbReference type="EMBL" id="OHX16246.1"/>
    </source>
</evidence>
<dbReference type="SUPFAM" id="SSF53335">
    <property type="entry name" value="S-adenosyl-L-methionine-dependent methyltransferases"/>
    <property type="match status" value="1"/>
</dbReference>
<comment type="caution">
    <text evidence="2">The sequence shown here is derived from an EMBL/GenBank/DDBJ whole genome shotgun (WGS) entry which is preliminary data.</text>
</comment>
<dbReference type="InterPro" id="IPR029063">
    <property type="entry name" value="SAM-dependent_MTases_sf"/>
</dbReference>
<protein>
    <recommendedName>
        <fullName evidence="4">Methyltransferase domain-containing protein</fullName>
    </recommendedName>
</protein>
<dbReference type="InterPro" id="IPR052943">
    <property type="entry name" value="TMTC_O-mannosyl-trnsfr"/>
</dbReference>
<dbReference type="PROSITE" id="PS50005">
    <property type="entry name" value="TPR"/>
    <property type="match status" value="1"/>
</dbReference>
<dbReference type="RefSeq" id="WP_071114782.1">
    <property type="nucleotide sequence ID" value="NZ_MKCT01000083.1"/>
</dbReference>
<name>A0ABX3C7H8_9NEIS</name>
<evidence type="ECO:0000256" key="1">
    <source>
        <dbReference type="PROSITE-ProRule" id="PRU00339"/>
    </source>
</evidence>
<dbReference type="Pfam" id="PF14559">
    <property type="entry name" value="TPR_19"/>
    <property type="match status" value="1"/>
</dbReference>
<organism evidence="2 3">
    <name type="scientific">Chromobacterium sphagni</name>
    <dbReference type="NCBI Taxonomy" id="1903179"/>
    <lineage>
        <taxon>Bacteria</taxon>
        <taxon>Pseudomonadati</taxon>
        <taxon>Pseudomonadota</taxon>
        <taxon>Betaproteobacteria</taxon>
        <taxon>Neisseriales</taxon>
        <taxon>Chromobacteriaceae</taxon>
        <taxon>Chromobacterium</taxon>
    </lineage>
</organism>
<dbReference type="InterPro" id="IPR019734">
    <property type="entry name" value="TPR_rpt"/>
</dbReference>
<keyword evidence="3" id="KW-1185">Reference proteome</keyword>
<dbReference type="SUPFAM" id="SSF48452">
    <property type="entry name" value="TPR-like"/>
    <property type="match status" value="1"/>
</dbReference>
<accession>A0ABX3C7H8</accession>
<dbReference type="Gene3D" id="3.40.50.150">
    <property type="entry name" value="Vaccinia Virus protein VP39"/>
    <property type="match status" value="1"/>
</dbReference>
<dbReference type="Pfam" id="PF13489">
    <property type="entry name" value="Methyltransf_23"/>
    <property type="match status" value="1"/>
</dbReference>
<dbReference type="EMBL" id="MKCT01000083">
    <property type="protein sequence ID" value="OHX16246.1"/>
    <property type="molecule type" value="Genomic_DNA"/>
</dbReference>
<dbReference type="Proteomes" id="UP000180280">
    <property type="component" value="Unassembled WGS sequence"/>
</dbReference>
<evidence type="ECO:0008006" key="4">
    <source>
        <dbReference type="Google" id="ProtNLM"/>
    </source>
</evidence>
<dbReference type="PANTHER" id="PTHR44809">
    <property type="match status" value="1"/>
</dbReference>
<reference evidence="2 3" key="1">
    <citation type="submission" date="2016-09" db="EMBL/GenBank/DDBJ databases">
        <title>Chromobacterium muskegensis sp. nov., an insecticidal bacterium isolated from Sphagnum bogs.</title>
        <authorList>
            <person name="Sparks M.E."/>
            <person name="Blackburn M.B."/>
            <person name="Gundersen-Rindal D.E."/>
            <person name="Mitchell A."/>
            <person name="Farrar R."/>
            <person name="Kuhar D."/>
        </authorList>
    </citation>
    <scope>NUCLEOTIDE SEQUENCE [LARGE SCALE GENOMIC DNA]</scope>
    <source>
        <strain evidence="2 3">14B-1</strain>
    </source>
</reference>
<keyword evidence="1" id="KW-0802">TPR repeat</keyword>
<dbReference type="PANTHER" id="PTHR44809:SF1">
    <property type="entry name" value="PROTEIN O-MANNOSYL-TRANSFERASE TMTC1"/>
    <property type="match status" value="1"/>
</dbReference>
<proteinExistence type="predicted"/>
<sequence>MRDEQSGGGRLQLAQRLHLEGRAAEAEHAYRELLDDGMAGTAARHWLGFLLLQQDRLEEAQLLLASAIAQDASHPEWHFNLGMAHARLGQAAAAISAMQTAAELDPGQYFYWTNLGAQLAQDGQAVRAEAAYRQAAALNPACADAFYLLATLLLGQQRYPEARQCNAQGVLTEPAGRMSLIAVGQALCDLGRHGEAQALAQSWLEREPSNPVAAHLLIAFGKGEAPTVCSRDYVAYTFDAAAPAFDLALQRLRYRGPQLVADWLMAEGCQPASLEALDLGCGTGLVGSVLAPYARTLTGVDLSEGMLRQADGKRLYQQLHHADLCDFLASGAASYQLICCMDTLIYLGDMRRFFALAAARLGPDGALLFSTERLDEGSGYLLGRSGRYRHHPDYIRAELWAAGLRIRQFAEVKIREEAGCPIAGHFVCAAHAER</sequence>
<dbReference type="SMART" id="SM00028">
    <property type="entry name" value="TPR"/>
    <property type="match status" value="5"/>
</dbReference>
<evidence type="ECO:0000313" key="3">
    <source>
        <dbReference type="Proteomes" id="UP000180280"/>
    </source>
</evidence>
<gene>
    <name evidence="2" type="ORF">BI344_12540</name>
</gene>
<feature type="repeat" description="TPR" evidence="1">
    <location>
        <begin position="75"/>
        <end position="108"/>
    </location>
</feature>
<dbReference type="InterPro" id="IPR011990">
    <property type="entry name" value="TPR-like_helical_dom_sf"/>
</dbReference>
<dbReference type="CDD" id="cd02440">
    <property type="entry name" value="AdoMet_MTases"/>
    <property type="match status" value="1"/>
</dbReference>